<gene>
    <name evidence="13" type="primary">dnaX_1</name>
    <name evidence="11" type="synonym">dnaX</name>
    <name evidence="13" type="ORF">E5S67_01735</name>
</gene>
<evidence type="ECO:0000256" key="5">
    <source>
        <dbReference type="ARBA" id="ARBA00022723"/>
    </source>
</evidence>
<evidence type="ECO:0000256" key="6">
    <source>
        <dbReference type="ARBA" id="ARBA00022741"/>
    </source>
</evidence>
<comment type="subunit">
    <text evidence="11">DNA polymerase III contains a core (composed of alpha, epsilon and theta chains) that associates with a tau subunit. This core dimerizes to form the POLIII' complex. PolIII' associates with the gamma complex (composed of gamma, delta, delta', psi and chi chains) and with the beta chain to form the complete DNA polymerase III complex.</text>
</comment>
<dbReference type="Gene3D" id="1.20.272.10">
    <property type="match status" value="1"/>
</dbReference>
<dbReference type="InterPro" id="IPR045085">
    <property type="entry name" value="HLD_clamp_pol_III_gamma_tau"/>
</dbReference>
<evidence type="ECO:0000256" key="1">
    <source>
        <dbReference type="ARBA" id="ARBA00006360"/>
    </source>
</evidence>
<proteinExistence type="inferred from homology"/>
<dbReference type="NCBIfam" id="TIGR02397">
    <property type="entry name" value="dnaX_nterm"/>
    <property type="match status" value="1"/>
</dbReference>
<dbReference type="InterPro" id="IPR008921">
    <property type="entry name" value="DNA_pol3_clamp-load_cplx_C"/>
</dbReference>
<evidence type="ECO:0000313" key="13">
    <source>
        <dbReference type="EMBL" id="NQE34012.1"/>
    </source>
</evidence>
<sequence>MYQPLHLKYRPKNLQELVGQDTIKTTLTNAITSDKIAQAYLFTGPRGTGKTSTARILAKSLNCLNSKKSTATPCGECSSCKTIDSCSSLDVTEIDAASHNGVDDARELIQHSNFAPALSRYRIWILDECHQLSTSAQNALLKCLEEPPAHVVFILCTTEAHKVLPTIISRCQNFNFRALSVDAIVGQLHKISSAESIEIASDAMRDLARTCDGGLRDALQLLSQLSLLNSEITLTQVAEVSGSISEQDSIALLKAIHSGDTLSVLQSSRTLIDSGKTPKLILSSLLAAMRDLLIVKSTRHCQNLIAGPVGYSQLRSIALHLDFETIDAACAQLQKSEFQLRTSTNAATWLEVCLLNLMLSSKPVAKEMRLPATFPSNQPDKFDKTPQKIEAYSPDFETTWAQVVAAAKPGNRSLLNRAQIAELSADSCVLVVERKYANKFQSHLESVQRIVTKALGRSVTVTVKQQEELAA</sequence>
<comment type="function">
    <text evidence="11">DNA polymerase III is a complex, multichain enzyme responsible for most of the replicative synthesis in bacteria. This DNA polymerase also exhibits 3' to 5' exonuclease activity.</text>
</comment>
<evidence type="ECO:0000256" key="11">
    <source>
        <dbReference type="RuleBase" id="RU364063"/>
    </source>
</evidence>
<keyword evidence="3 11" id="KW-0548">Nucleotidyltransferase</keyword>
<dbReference type="PANTHER" id="PTHR11669:SF0">
    <property type="entry name" value="PROTEIN STICHEL-LIKE 2"/>
    <property type="match status" value="1"/>
</dbReference>
<dbReference type="Pfam" id="PF12169">
    <property type="entry name" value="DNA_pol3_gamma3"/>
    <property type="match status" value="1"/>
</dbReference>
<comment type="catalytic activity">
    <reaction evidence="10 11">
        <text>DNA(n) + a 2'-deoxyribonucleoside 5'-triphosphate = DNA(n+1) + diphosphate</text>
        <dbReference type="Rhea" id="RHEA:22508"/>
        <dbReference type="Rhea" id="RHEA-COMP:17339"/>
        <dbReference type="Rhea" id="RHEA-COMP:17340"/>
        <dbReference type="ChEBI" id="CHEBI:33019"/>
        <dbReference type="ChEBI" id="CHEBI:61560"/>
        <dbReference type="ChEBI" id="CHEBI:173112"/>
        <dbReference type="EC" id="2.7.7.7"/>
    </reaction>
</comment>
<evidence type="ECO:0000256" key="2">
    <source>
        <dbReference type="ARBA" id="ARBA00022679"/>
    </source>
</evidence>
<dbReference type="NCBIfam" id="TIGR01128">
    <property type="entry name" value="holA"/>
    <property type="match status" value="1"/>
</dbReference>
<evidence type="ECO:0000256" key="9">
    <source>
        <dbReference type="ARBA" id="ARBA00022932"/>
    </source>
</evidence>
<dbReference type="Pfam" id="PF13177">
    <property type="entry name" value="DNA_pol3_delta2"/>
    <property type="match status" value="1"/>
</dbReference>
<accession>A0ABX2CUD5</accession>
<dbReference type="SUPFAM" id="SSF48019">
    <property type="entry name" value="post-AAA+ oligomerization domain-like"/>
    <property type="match status" value="1"/>
</dbReference>
<dbReference type="InterPro" id="IPR050238">
    <property type="entry name" value="DNA_Rep/Repair_Clamp_Loader"/>
</dbReference>
<keyword evidence="9 11" id="KW-0239">DNA-directed DNA polymerase</keyword>
<dbReference type="Pfam" id="PF22608">
    <property type="entry name" value="DNAX_ATPase_lid"/>
    <property type="match status" value="1"/>
</dbReference>
<keyword evidence="7" id="KW-0862">Zinc</keyword>
<keyword evidence="2 11" id="KW-0808">Transferase</keyword>
<dbReference type="EMBL" id="SRRZ01000023">
    <property type="protein sequence ID" value="NQE34012.1"/>
    <property type="molecule type" value="Genomic_DNA"/>
</dbReference>
<keyword evidence="5" id="KW-0479">Metal-binding</keyword>
<organism evidence="13 14">
    <name type="scientific">Microcoleus asticus IPMA8</name>
    <dbReference type="NCBI Taxonomy" id="2563858"/>
    <lineage>
        <taxon>Bacteria</taxon>
        <taxon>Bacillati</taxon>
        <taxon>Cyanobacteriota</taxon>
        <taxon>Cyanophyceae</taxon>
        <taxon>Oscillatoriophycideae</taxon>
        <taxon>Oscillatoriales</taxon>
        <taxon>Microcoleaceae</taxon>
        <taxon>Microcoleus</taxon>
        <taxon>Microcoleus asticus</taxon>
    </lineage>
</organism>
<evidence type="ECO:0000313" key="14">
    <source>
        <dbReference type="Proteomes" id="UP000702425"/>
    </source>
</evidence>
<dbReference type="InterPro" id="IPR003593">
    <property type="entry name" value="AAA+_ATPase"/>
</dbReference>
<keyword evidence="6 11" id="KW-0547">Nucleotide-binding</keyword>
<dbReference type="SUPFAM" id="SSF52540">
    <property type="entry name" value="P-loop containing nucleoside triphosphate hydrolases"/>
    <property type="match status" value="1"/>
</dbReference>
<keyword evidence="8 11" id="KW-0067">ATP-binding</keyword>
<evidence type="ECO:0000256" key="10">
    <source>
        <dbReference type="ARBA" id="ARBA00049244"/>
    </source>
</evidence>
<reference evidence="13 14" key="1">
    <citation type="journal article" date="2020" name="Sci. Rep.">
        <title>A novel cyanobacterial geosmin producer, revising GeoA distribution and dispersion patterns in Bacteria.</title>
        <authorList>
            <person name="Churro C."/>
            <person name="Semedo-Aguiar A.P."/>
            <person name="Silva A.D."/>
            <person name="Pereira-Leal J.B."/>
            <person name="Leite R.B."/>
        </authorList>
    </citation>
    <scope>NUCLEOTIDE SEQUENCE [LARGE SCALE GENOMIC DNA]</scope>
    <source>
        <strain evidence="13 14">IPMA8</strain>
    </source>
</reference>
<evidence type="ECO:0000256" key="4">
    <source>
        <dbReference type="ARBA" id="ARBA00022705"/>
    </source>
</evidence>
<evidence type="ECO:0000256" key="8">
    <source>
        <dbReference type="ARBA" id="ARBA00022840"/>
    </source>
</evidence>
<feature type="domain" description="AAA+ ATPase" evidence="12">
    <location>
        <begin position="36"/>
        <end position="179"/>
    </location>
</feature>
<keyword evidence="4 11" id="KW-0235">DNA replication</keyword>
<dbReference type="Proteomes" id="UP000702425">
    <property type="component" value="Unassembled WGS sequence"/>
</dbReference>
<dbReference type="PANTHER" id="PTHR11669">
    <property type="entry name" value="REPLICATION FACTOR C / DNA POLYMERASE III GAMMA-TAU SUBUNIT"/>
    <property type="match status" value="1"/>
</dbReference>
<protein>
    <recommendedName>
        <fullName evidence="11">DNA polymerase III subunit gamma/tau</fullName>
        <ecNumber evidence="11">2.7.7.7</ecNumber>
    </recommendedName>
</protein>
<evidence type="ECO:0000259" key="12">
    <source>
        <dbReference type="SMART" id="SM00382"/>
    </source>
</evidence>
<comment type="similarity">
    <text evidence="1 11">Belongs to the DnaX/STICHEL family.</text>
</comment>
<dbReference type="Gene3D" id="3.40.50.300">
    <property type="entry name" value="P-loop containing nucleotide triphosphate hydrolases"/>
    <property type="match status" value="1"/>
</dbReference>
<evidence type="ECO:0000256" key="3">
    <source>
        <dbReference type="ARBA" id="ARBA00022695"/>
    </source>
</evidence>
<dbReference type="SMART" id="SM00382">
    <property type="entry name" value="AAA"/>
    <property type="match status" value="1"/>
</dbReference>
<dbReference type="InterPro" id="IPR005790">
    <property type="entry name" value="DNA_polIII_delta"/>
</dbReference>
<dbReference type="CDD" id="cd00009">
    <property type="entry name" value="AAA"/>
    <property type="match status" value="1"/>
</dbReference>
<dbReference type="InterPro" id="IPR012763">
    <property type="entry name" value="DNA_pol_III_sug/sutau_N"/>
</dbReference>
<dbReference type="Gene3D" id="1.10.8.60">
    <property type="match status" value="1"/>
</dbReference>
<dbReference type="EC" id="2.7.7.7" evidence="11"/>
<dbReference type="InterPro" id="IPR027417">
    <property type="entry name" value="P-loop_NTPase"/>
</dbReference>
<dbReference type="RefSeq" id="WP_172186648.1">
    <property type="nucleotide sequence ID" value="NZ_CAWPPK010000146.1"/>
</dbReference>
<comment type="caution">
    <text evidence="13">The sequence shown here is derived from an EMBL/GenBank/DDBJ whole genome shotgun (WGS) entry which is preliminary data.</text>
</comment>
<evidence type="ECO:0000256" key="7">
    <source>
        <dbReference type="ARBA" id="ARBA00022833"/>
    </source>
</evidence>
<keyword evidence="14" id="KW-1185">Reference proteome</keyword>
<dbReference type="InterPro" id="IPR022754">
    <property type="entry name" value="DNA_pol_III_gamma-3"/>
</dbReference>
<dbReference type="GO" id="GO:0003887">
    <property type="term" value="F:DNA-directed DNA polymerase activity"/>
    <property type="evidence" value="ECO:0007669"/>
    <property type="project" value="UniProtKB-EC"/>
</dbReference>
<name>A0ABX2CUD5_9CYAN</name>